<keyword evidence="1" id="KW-0547">Nucleotide-binding</keyword>
<organism evidence="3 4">
    <name type="scientific">Brassica cretica</name>
    <name type="common">Mustard</name>
    <dbReference type="NCBI Taxonomy" id="69181"/>
    <lineage>
        <taxon>Eukaryota</taxon>
        <taxon>Viridiplantae</taxon>
        <taxon>Streptophyta</taxon>
        <taxon>Embryophyta</taxon>
        <taxon>Tracheophyta</taxon>
        <taxon>Spermatophyta</taxon>
        <taxon>Magnoliopsida</taxon>
        <taxon>eudicotyledons</taxon>
        <taxon>Gunneridae</taxon>
        <taxon>Pentapetalae</taxon>
        <taxon>rosids</taxon>
        <taxon>malvids</taxon>
        <taxon>Brassicales</taxon>
        <taxon>Brassicaceae</taxon>
        <taxon>Brassiceae</taxon>
        <taxon>Brassica</taxon>
    </lineage>
</organism>
<sequence length="98" mass="10892">MEICCVLLLTAEHSFVITPSSCGTQFCNHSKFLQYQFPQGLVANAACDLRPLSLDDFIESKAKVSPSVSYDATTMIELRKWNEQYGEGGSRTMSPFGF</sequence>
<dbReference type="PANTHER" id="PTHR45644:SF62">
    <property type="entry name" value="P-LOOP CONTAINING NUCLEOSIDE TRIPHOSPHATE HYDROLASES SUPERFAMILY PROTEIN"/>
    <property type="match status" value="1"/>
</dbReference>
<dbReference type="InterPro" id="IPR051701">
    <property type="entry name" value="Mito_OM_Translocase_MSP1"/>
</dbReference>
<dbReference type="GO" id="GO:0005524">
    <property type="term" value="F:ATP binding"/>
    <property type="evidence" value="ECO:0007669"/>
    <property type="project" value="UniProtKB-KW"/>
</dbReference>
<dbReference type="AlphaFoldDB" id="A0A8S9RRT2"/>
<gene>
    <name evidence="3" type="ORF">F2Q69_00031020</name>
</gene>
<dbReference type="PANTHER" id="PTHR45644">
    <property type="entry name" value="AAA ATPASE, PUTATIVE (AFU_ORTHOLOGUE AFUA_2G12920)-RELATED-RELATED"/>
    <property type="match status" value="1"/>
</dbReference>
<keyword evidence="2" id="KW-0067">ATP-binding</keyword>
<evidence type="ECO:0000313" key="4">
    <source>
        <dbReference type="Proteomes" id="UP000712600"/>
    </source>
</evidence>
<evidence type="ECO:0000256" key="2">
    <source>
        <dbReference type="ARBA" id="ARBA00022840"/>
    </source>
</evidence>
<comment type="caution">
    <text evidence="3">The sequence shown here is derived from an EMBL/GenBank/DDBJ whole genome shotgun (WGS) entry which is preliminary data.</text>
</comment>
<evidence type="ECO:0000256" key="1">
    <source>
        <dbReference type="ARBA" id="ARBA00022741"/>
    </source>
</evidence>
<evidence type="ECO:0000313" key="3">
    <source>
        <dbReference type="EMBL" id="KAF3583316.1"/>
    </source>
</evidence>
<name>A0A8S9RRT2_BRACR</name>
<dbReference type="GO" id="GO:0005741">
    <property type="term" value="C:mitochondrial outer membrane"/>
    <property type="evidence" value="ECO:0007669"/>
    <property type="project" value="TreeGrafter"/>
</dbReference>
<reference evidence="3" key="1">
    <citation type="submission" date="2019-12" db="EMBL/GenBank/DDBJ databases">
        <title>Genome sequencing and annotation of Brassica cretica.</title>
        <authorList>
            <person name="Studholme D.J."/>
            <person name="Sarris P."/>
        </authorList>
    </citation>
    <scope>NUCLEOTIDE SEQUENCE</scope>
    <source>
        <strain evidence="3">PFS-109/04</strain>
        <tissue evidence="3">Leaf</tissue>
    </source>
</reference>
<dbReference type="EMBL" id="QGKX02000088">
    <property type="protein sequence ID" value="KAF3583316.1"/>
    <property type="molecule type" value="Genomic_DNA"/>
</dbReference>
<dbReference type="Proteomes" id="UP000712600">
    <property type="component" value="Unassembled WGS sequence"/>
</dbReference>
<protein>
    <submittedName>
        <fullName evidence="3">Uncharacterized protein</fullName>
    </submittedName>
</protein>
<accession>A0A8S9RRT2</accession>
<proteinExistence type="predicted"/>